<name>A0A0N0E6J3_9HYPH</name>
<keyword evidence="4" id="KW-0472">Membrane</keyword>
<evidence type="ECO:0000259" key="6">
    <source>
        <dbReference type="Pfam" id="PF06803"/>
    </source>
</evidence>
<evidence type="ECO:0000256" key="3">
    <source>
        <dbReference type="ARBA" id="ARBA00022989"/>
    </source>
</evidence>
<dbReference type="STRING" id="1514904.SU32_15725"/>
<sequence>MSIKSEQIEEILEPGSERQRNNREERVRKQFWSTLRKAANVLPMAEEVTAAYFCALDKETPTKVRGTLLAALAYFVLPLDVLPDFILGLGFTDDLAVIMAAIGAVRSNITDAHRLAARKALSDDSDEI</sequence>
<reference evidence="7 8" key="1">
    <citation type="submission" date="2015-01" db="EMBL/GenBank/DDBJ databases">
        <title>Ahrensia donghaiensis sp. nov., a novel dimethylsulphoniopropionate-cleavage bacterium isolated from seawater and emended descriptions of the genus Ahrensia and Ahrensia kielensis.</title>
        <authorList>
            <person name="Liu J."/>
        </authorList>
    </citation>
    <scope>NUCLEOTIDE SEQUENCE [LARGE SCALE GENOMIC DNA]</scope>
    <source>
        <strain evidence="7 8">LZD062</strain>
    </source>
</reference>
<dbReference type="PATRIC" id="fig|1514904.3.peg.2551"/>
<comment type="subcellular location">
    <subcellularLocation>
        <location evidence="1">Endomembrane system</location>
        <topology evidence="1">Multi-pass membrane protein</topology>
    </subcellularLocation>
</comment>
<gene>
    <name evidence="7" type="ORF">SU32_15725</name>
</gene>
<keyword evidence="8" id="KW-1185">Reference proteome</keyword>
<dbReference type="Pfam" id="PF06803">
    <property type="entry name" value="DUF1232"/>
    <property type="match status" value="1"/>
</dbReference>
<dbReference type="GO" id="GO:0012505">
    <property type="term" value="C:endomembrane system"/>
    <property type="evidence" value="ECO:0007669"/>
    <property type="project" value="UniProtKB-SubCell"/>
</dbReference>
<feature type="region of interest" description="Disordered" evidence="5">
    <location>
        <begin position="1"/>
        <end position="25"/>
    </location>
</feature>
<accession>A0A0N0E6J3</accession>
<evidence type="ECO:0000256" key="4">
    <source>
        <dbReference type="ARBA" id="ARBA00023136"/>
    </source>
</evidence>
<feature type="compositionally biased region" description="Basic and acidic residues" evidence="5">
    <location>
        <begin position="15"/>
        <end position="25"/>
    </location>
</feature>
<evidence type="ECO:0000256" key="5">
    <source>
        <dbReference type="SAM" id="MobiDB-lite"/>
    </source>
</evidence>
<dbReference type="PIRSF" id="PIRSF031804">
    <property type="entry name" value="UCP031804"/>
    <property type="match status" value="1"/>
</dbReference>
<dbReference type="AlphaFoldDB" id="A0A0N0E6J3"/>
<organism evidence="7 8">
    <name type="scientific">Ahrensia marina</name>
    <dbReference type="NCBI Taxonomy" id="1514904"/>
    <lineage>
        <taxon>Bacteria</taxon>
        <taxon>Pseudomonadati</taxon>
        <taxon>Pseudomonadota</taxon>
        <taxon>Alphaproteobacteria</taxon>
        <taxon>Hyphomicrobiales</taxon>
        <taxon>Ahrensiaceae</taxon>
        <taxon>Ahrensia</taxon>
    </lineage>
</organism>
<evidence type="ECO:0000313" key="8">
    <source>
        <dbReference type="Proteomes" id="UP000038011"/>
    </source>
</evidence>
<comment type="caution">
    <text evidence="7">The sequence shown here is derived from an EMBL/GenBank/DDBJ whole genome shotgun (WGS) entry which is preliminary data.</text>
</comment>
<feature type="domain" description="DUF1232" evidence="6">
    <location>
        <begin position="65"/>
        <end position="99"/>
    </location>
</feature>
<dbReference type="InterPro" id="IPR016983">
    <property type="entry name" value="UCP031804"/>
</dbReference>
<keyword evidence="3" id="KW-1133">Transmembrane helix</keyword>
<proteinExistence type="predicted"/>
<evidence type="ECO:0000256" key="1">
    <source>
        <dbReference type="ARBA" id="ARBA00004127"/>
    </source>
</evidence>
<dbReference type="InterPro" id="IPR010652">
    <property type="entry name" value="DUF1232"/>
</dbReference>
<protein>
    <recommendedName>
        <fullName evidence="6">DUF1232 domain-containing protein</fullName>
    </recommendedName>
</protein>
<keyword evidence="2" id="KW-0812">Transmembrane</keyword>
<evidence type="ECO:0000256" key="2">
    <source>
        <dbReference type="ARBA" id="ARBA00022692"/>
    </source>
</evidence>
<evidence type="ECO:0000313" key="7">
    <source>
        <dbReference type="EMBL" id="KPB00085.1"/>
    </source>
</evidence>
<dbReference type="Proteomes" id="UP000038011">
    <property type="component" value="Unassembled WGS sequence"/>
</dbReference>
<dbReference type="EMBL" id="JXMU01000030">
    <property type="protein sequence ID" value="KPB00085.1"/>
    <property type="molecule type" value="Genomic_DNA"/>
</dbReference>